<dbReference type="Gene3D" id="1.10.10.60">
    <property type="entry name" value="Homeodomain-like"/>
    <property type="match status" value="2"/>
</dbReference>
<feature type="region of interest" description="Disordered" evidence="4">
    <location>
        <begin position="1"/>
        <end position="23"/>
    </location>
</feature>
<dbReference type="PANTHER" id="PTHR46796">
    <property type="entry name" value="HTH-TYPE TRANSCRIPTIONAL ACTIVATOR RHAS-RELATED"/>
    <property type="match status" value="1"/>
</dbReference>
<keyword evidence="3" id="KW-0804">Transcription</keyword>
<keyword evidence="7" id="KW-1185">Reference proteome</keyword>
<keyword evidence="1" id="KW-0805">Transcription regulation</keyword>
<evidence type="ECO:0000256" key="2">
    <source>
        <dbReference type="ARBA" id="ARBA00023125"/>
    </source>
</evidence>
<feature type="domain" description="HTH araC/xylS-type" evidence="5">
    <location>
        <begin position="166"/>
        <end position="264"/>
    </location>
</feature>
<dbReference type="NCBIfam" id="TIGR00229">
    <property type="entry name" value="sensory_box"/>
    <property type="match status" value="1"/>
</dbReference>
<dbReference type="InterPro" id="IPR035965">
    <property type="entry name" value="PAS-like_dom_sf"/>
</dbReference>
<dbReference type="Proteomes" id="UP001056535">
    <property type="component" value="Chromosome"/>
</dbReference>
<dbReference type="PROSITE" id="PS01124">
    <property type="entry name" value="HTH_ARAC_FAMILY_2"/>
    <property type="match status" value="1"/>
</dbReference>
<dbReference type="Gene3D" id="3.30.450.20">
    <property type="entry name" value="PAS domain"/>
    <property type="match status" value="1"/>
</dbReference>
<dbReference type="InterPro" id="IPR009057">
    <property type="entry name" value="Homeodomain-like_sf"/>
</dbReference>
<evidence type="ECO:0000313" key="6">
    <source>
        <dbReference type="EMBL" id="USQ75334.1"/>
    </source>
</evidence>
<evidence type="ECO:0000256" key="3">
    <source>
        <dbReference type="ARBA" id="ARBA00023163"/>
    </source>
</evidence>
<evidence type="ECO:0000256" key="1">
    <source>
        <dbReference type="ARBA" id="ARBA00023015"/>
    </source>
</evidence>
<dbReference type="Pfam" id="PF08448">
    <property type="entry name" value="PAS_4"/>
    <property type="match status" value="1"/>
</dbReference>
<evidence type="ECO:0000313" key="7">
    <source>
        <dbReference type="Proteomes" id="UP001056535"/>
    </source>
</evidence>
<evidence type="ECO:0000256" key="4">
    <source>
        <dbReference type="SAM" id="MobiDB-lite"/>
    </source>
</evidence>
<dbReference type="InterPro" id="IPR018060">
    <property type="entry name" value="HTH_AraC"/>
</dbReference>
<dbReference type="PANTHER" id="PTHR46796:SF13">
    <property type="entry name" value="HTH-TYPE TRANSCRIPTIONAL ACTIVATOR RHAS"/>
    <property type="match status" value="1"/>
</dbReference>
<proteinExistence type="predicted"/>
<dbReference type="EMBL" id="CP099490">
    <property type="protein sequence ID" value="USQ75334.1"/>
    <property type="molecule type" value="Genomic_DNA"/>
</dbReference>
<organism evidence="6 7">
    <name type="scientific">Ornithinimicrobium cryptoxanthini</name>
    <dbReference type="NCBI Taxonomy" id="2934161"/>
    <lineage>
        <taxon>Bacteria</taxon>
        <taxon>Bacillati</taxon>
        <taxon>Actinomycetota</taxon>
        <taxon>Actinomycetes</taxon>
        <taxon>Micrococcales</taxon>
        <taxon>Ornithinimicrobiaceae</taxon>
        <taxon>Ornithinimicrobium</taxon>
    </lineage>
</organism>
<dbReference type="SUPFAM" id="SSF46689">
    <property type="entry name" value="Homeodomain-like"/>
    <property type="match status" value="2"/>
</dbReference>
<dbReference type="SUPFAM" id="SSF55785">
    <property type="entry name" value="PYP-like sensor domain (PAS domain)"/>
    <property type="match status" value="1"/>
</dbReference>
<dbReference type="InterPro" id="IPR000014">
    <property type="entry name" value="PAS"/>
</dbReference>
<gene>
    <name evidence="6" type="ORF">NF557_11965</name>
</gene>
<dbReference type="RefSeq" id="WP_252619639.1">
    <property type="nucleotide sequence ID" value="NZ_CP099490.1"/>
</dbReference>
<dbReference type="Pfam" id="PF12833">
    <property type="entry name" value="HTH_18"/>
    <property type="match status" value="1"/>
</dbReference>
<dbReference type="InterPro" id="IPR013656">
    <property type="entry name" value="PAS_4"/>
</dbReference>
<name>A0ABY4YFF1_9MICO</name>
<keyword evidence="2" id="KW-0238">DNA-binding</keyword>
<accession>A0ABY4YFF1</accession>
<protein>
    <submittedName>
        <fullName evidence="6">AraC family transcriptional regulator</fullName>
    </submittedName>
</protein>
<reference evidence="6" key="1">
    <citation type="submission" date="2022-06" db="EMBL/GenBank/DDBJ databases">
        <title>Ornithinimicrobium JY.X270.</title>
        <authorList>
            <person name="Huang Y."/>
        </authorList>
    </citation>
    <scope>NUCLEOTIDE SEQUENCE</scope>
    <source>
        <strain evidence="6">JY.X270</strain>
    </source>
</reference>
<sequence length="272" mass="31243">MHGFGKNPHPRPPSVPPNTYRTPSRAFEPWEEMRQSISIRSGLEAFRWLPDVHLFIKDRERRLVHFSPNFPAMMGRTSQDLIGARDEDLSPEHLVEHYRLDDNAVLTSGIELPNIVELVAQRGAYAWNITSKWPIHDSSGEIVAVGGVTRRLQERPESEDQYLMLQPAVELMVRNQGRNVPIVELAAAVSLSPSQFSRVFQDRFGMTPHQYLRRLRMDAAADLLTTTDLPLTEVASRCGYYDQSHMSNEFRKIKHMPPGAYRARYRAFQYEG</sequence>
<dbReference type="InterPro" id="IPR050204">
    <property type="entry name" value="AraC_XylS_family_regulators"/>
</dbReference>
<dbReference type="SMART" id="SM00342">
    <property type="entry name" value="HTH_ARAC"/>
    <property type="match status" value="1"/>
</dbReference>
<evidence type="ECO:0000259" key="5">
    <source>
        <dbReference type="PROSITE" id="PS01124"/>
    </source>
</evidence>